<reference evidence="1" key="1">
    <citation type="journal article" date="2023" name="G3 (Bethesda)">
        <title>A reference genome for the long-term kleptoplast-retaining sea slug Elysia crispata morphotype clarki.</title>
        <authorList>
            <person name="Eastman K.E."/>
            <person name="Pendleton A.L."/>
            <person name="Shaikh M.A."/>
            <person name="Suttiyut T."/>
            <person name="Ogas R."/>
            <person name="Tomko P."/>
            <person name="Gavelis G."/>
            <person name="Widhalm J.R."/>
            <person name="Wisecaver J.H."/>
        </authorList>
    </citation>
    <scope>NUCLEOTIDE SEQUENCE</scope>
    <source>
        <strain evidence="1">ECLA1</strain>
    </source>
</reference>
<gene>
    <name evidence="1" type="ORF">RRG08_002414</name>
</gene>
<proteinExistence type="predicted"/>
<dbReference type="EMBL" id="JAWDGP010004039">
    <property type="protein sequence ID" value="KAK3768583.1"/>
    <property type="molecule type" value="Genomic_DNA"/>
</dbReference>
<dbReference type="AlphaFoldDB" id="A0AAE1DGG2"/>
<organism evidence="1 2">
    <name type="scientific">Elysia crispata</name>
    <name type="common">lettuce slug</name>
    <dbReference type="NCBI Taxonomy" id="231223"/>
    <lineage>
        <taxon>Eukaryota</taxon>
        <taxon>Metazoa</taxon>
        <taxon>Spiralia</taxon>
        <taxon>Lophotrochozoa</taxon>
        <taxon>Mollusca</taxon>
        <taxon>Gastropoda</taxon>
        <taxon>Heterobranchia</taxon>
        <taxon>Euthyneura</taxon>
        <taxon>Panpulmonata</taxon>
        <taxon>Sacoglossa</taxon>
        <taxon>Placobranchoidea</taxon>
        <taxon>Plakobranchidae</taxon>
        <taxon>Elysia</taxon>
    </lineage>
</organism>
<name>A0AAE1DGG2_9GAST</name>
<evidence type="ECO:0000313" key="1">
    <source>
        <dbReference type="EMBL" id="KAK3768583.1"/>
    </source>
</evidence>
<evidence type="ECO:0000313" key="2">
    <source>
        <dbReference type="Proteomes" id="UP001283361"/>
    </source>
</evidence>
<keyword evidence="2" id="KW-1185">Reference proteome</keyword>
<comment type="caution">
    <text evidence="1">The sequence shown here is derived from an EMBL/GenBank/DDBJ whole genome shotgun (WGS) entry which is preliminary data.</text>
</comment>
<protein>
    <submittedName>
        <fullName evidence="1">Uncharacterized protein</fullName>
    </submittedName>
</protein>
<dbReference type="Proteomes" id="UP001283361">
    <property type="component" value="Unassembled WGS sequence"/>
</dbReference>
<sequence>MQCVPIGRSGALFGLPRQNGRNGNHVYLTNPTQWLGGVLVPFPSDAPSQGVNITILLAPNNFYLRQTELATNCIWSEMPAGLPLAH</sequence>
<accession>A0AAE1DGG2</accession>